<protein>
    <recommendedName>
        <fullName evidence="2 5">Basal-body rod modification protein FlgD</fullName>
    </recommendedName>
</protein>
<comment type="similarity">
    <text evidence="1 5">Belongs to the FlgD family.</text>
</comment>
<keyword evidence="6" id="KW-0966">Cell projection</keyword>
<dbReference type="STRING" id="441119.SAMN04488047_101688"/>
<reference evidence="6 7" key="1">
    <citation type="submission" date="2016-10" db="EMBL/GenBank/DDBJ databases">
        <authorList>
            <person name="de Groot N.N."/>
        </authorList>
    </citation>
    <scope>NUCLEOTIDE SEQUENCE [LARGE SCALE GENOMIC DNA]</scope>
    <source>
        <strain evidence="6 7">DSM 19547</strain>
    </source>
</reference>
<dbReference type="Pfam" id="PF03963">
    <property type="entry name" value="FlgD"/>
    <property type="match status" value="1"/>
</dbReference>
<dbReference type="EMBL" id="FOXA01000001">
    <property type="protein sequence ID" value="SFO97630.1"/>
    <property type="molecule type" value="Genomic_DNA"/>
</dbReference>
<keyword evidence="6" id="KW-0282">Flagellum</keyword>
<comment type="function">
    <text evidence="4 5">Required for flagellar hook formation. May act as a scaffolding protein.</text>
</comment>
<dbReference type="GO" id="GO:0044781">
    <property type="term" value="P:bacterial-type flagellum organization"/>
    <property type="evidence" value="ECO:0007669"/>
    <property type="project" value="UniProtKB-UniRule"/>
</dbReference>
<evidence type="ECO:0000256" key="2">
    <source>
        <dbReference type="ARBA" id="ARBA00016013"/>
    </source>
</evidence>
<gene>
    <name evidence="6" type="ORF">SAMN04488047_101688</name>
</gene>
<evidence type="ECO:0000313" key="7">
    <source>
        <dbReference type="Proteomes" id="UP000199356"/>
    </source>
</evidence>
<proteinExistence type="inferred from homology"/>
<dbReference type="Gene3D" id="2.30.30.910">
    <property type="match status" value="1"/>
</dbReference>
<organism evidence="6 7">
    <name type="scientific">Tranquillimonas alkanivorans</name>
    <dbReference type="NCBI Taxonomy" id="441119"/>
    <lineage>
        <taxon>Bacteria</taxon>
        <taxon>Pseudomonadati</taxon>
        <taxon>Pseudomonadota</taxon>
        <taxon>Alphaproteobacteria</taxon>
        <taxon>Rhodobacterales</taxon>
        <taxon>Roseobacteraceae</taxon>
        <taxon>Tranquillimonas</taxon>
    </lineage>
</organism>
<dbReference type="Gene3D" id="2.60.40.4070">
    <property type="match status" value="1"/>
</dbReference>
<evidence type="ECO:0000256" key="4">
    <source>
        <dbReference type="ARBA" id="ARBA00024746"/>
    </source>
</evidence>
<sequence>MEIGPVTRSTTDAVQGTQVSGDFEAFLRMLTVQMTNQDPLDPIKSEDYAVQLATFAGVEQQVQTNNLLRDLVSGIGSDQLSRMGNWIGMEGRAPVAGAFDGSSEVALVLPAASGGNRHELVVTDTSGAVVDRRPVNGAGGHYLWDGIPPETSAALPAGRYSFTVSTFEGEHQIGSAPVDVYGEIVEVSIGESGPEMVLEGGVRVGVDELSGLRRPEAVE</sequence>
<dbReference type="AlphaFoldDB" id="A0A1I5LK16"/>
<evidence type="ECO:0000256" key="3">
    <source>
        <dbReference type="ARBA" id="ARBA00022795"/>
    </source>
</evidence>
<evidence type="ECO:0000313" key="6">
    <source>
        <dbReference type="EMBL" id="SFO97630.1"/>
    </source>
</evidence>
<dbReference type="RefSeq" id="WP_093417615.1">
    <property type="nucleotide sequence ID" value="NZ_FOXA01000001.1"/>
</dbReference>
<keyword evidence="3 5" id="KW-1005">Bacterial flagellum biogenesis</keyword>
<evidence type="ECO:0000256" key="5">
    <source>
        <dbReference type="RuleBase" id="RU362076"/>
    </source>
</evidence>
<dbReference type="OrthoDB" id="9785233at2"/>
<dbReference type="InterPro" id="IPR005648">
    <property type="entry name" value="FlgD"/>
</dbReference>
<name>A0A1I5LK16_9RHOB</name>
<keyword evidence="6" id="KW-0969">Cilium</keyword>
<dbReference type="Proteomes" id="UP000199356">
    <property type="component" value="Unassembled WGS sequence"/>
</dbReference>
<keyword evidence="7" id="KW-1185">Reference proteome</keyword>
<evidence type="ECO:0000256" key="1">
    <source>
        <dbReference type="ARBA" id="ARBA00010577"/>
    </source>
</evidence>
<accession>A0A1I5LK16</accession>